<dbReference type="AlphaFoldDB" id="A0AA87ZV71"/>
<feature type="compositionally biased region" description="Polar residues" evidence="2">
    <location>
        <begin position="756"/>
        <end position="765"/>
    </location>
</feature>
<gene>
    <name evidence="3" type="ORF">TIFTF001_011995</name>
</gene>
<feature type="compositionally biased region" description="Acidic residues" evidence="2">
    <location>
        <begin position="959"/>
        <end position="973"/>
    </location>
</feature>
<feature type="compositionally biased region" description="Basic and acidic residues" evidence="2">
    <location>
        <begin position="155"/>
        <end position="168"/>
    </location>
</feature>
<feature type="region of interest" description="Disordered" evidence="2">
    <location>
        <begin position="959"/>
        <end position="1034"/>
    </location>
</feature>
<accession>A0AA87ZV71</accession>
<evidence type="ECO:0000313" key="3">
    <source>
        <dbReference type="EMBL" id="GMN42783.1"/>
    </source>
</evidence>
<feature type="region of interest" description="Disordered" evidence="2">
    <location>
        <begin position="250"/>
        <end position="313"/>
    </location>
</feature>
<feature type="region of interest" description="Disordered" evidence="2">
    <location>
        <begin position="755"/>
        <end position="774"/>
    </location>
</feature>
<dbReference type="EMBL" id="BTGU01000015">
    <property type="protein sequence ID" value="GMN42783.1"/>
    <property type="molecule type" value="Genomic_DNA"/>
</dbReference>
<feature type="compositionally biased region" description="Basic and acidic residues" evidence="2">
    <location>
        <begin position="297"/>
        <end position="313"/>
    </location>
</feature>
<reference evidence="3" key="1">
    <citation type="submission" date="2023-07" db="EMBL/GenBank/DDBJ databases">
        <title>draft genome sequence of fig (Ficus carica).</title>
        <authorList>
            <person name="Takahashi T."/>
            <person name="Nishimura K."/>
        </authorList>
    </citation>
    <scope>NUCLEOTIDE SEQUENCE</scope>
</reference>
<dbReference type="PANTHER" id="PTHR48125">
    <property type="entry name" value="LP07818P1"/>
    <property type="match status" value="1"/>
</dbReference>
<protein>
    <submittedName>
        <fullName evidence="3">Uncharacterized protein</fullName>
    </submittedName>
</protein>
<feature type="compositionally biased region" description="Low complexity" evidence="2">
    <location>
        <begin position="661"/>
        <end position="676"/>
    </location>
</feature>
<feature type="region of interest" description="Disordered" evidence="2">
    <location>
        <begin position="155"/>
        <end position="224"/>
    </location>
</feature>
<sequence>MVSVADRCRSKAGFTTRIQVLRAPHRPSAYLFRRERGRWSAKGHLLGERPALRLAEYIQRQYFVSSGRYVLGNAPSSRDVVGVLGNKQLPEKSALVPRVAGVLSNWKLAGSPIAASTTAPGFHARLLPINSEGLSAFSNAAHKNLSLCRELPKTAEDYPSKNPEDQRRQLPRSVDAVSTSSVSSSSSGEATGPGERTPDHLSGLSDVPSGSEHATATSRGQEGATRLAEILQVGPSTAPDRRFVEDLGRAAQTRPASVPGPAAEGGNAAERTASQASTSGRSDEAASDSTDPSGEDIQARERPRTRGSRVNDTRVYRRADAEMVGLAGDRPVYTADYYTSAVTPRYLAALRREFGIPDDVELVVPGPNDLPSRPPSGHIALSAEYFRAGLRLPFHPFLRRALTSFNVSPVQLNANAYRILIVCYVLWAAKFSETLPLFAFQNLYRMKTAPSSKGFYYFQGFKGTFITGCPDSDKQFKHLWFYAGGRWLHGDLSYFELPASERVPVAFRRGYVWTRAPHAPAQTLSKIEVGSSSTSGRPDDQPRTAPPGVTIASMPEPAARYQSRTSGPVASADIRSGGPRGVPEVTGHGSSSGDPTSGAWGPRVADEDLDLVIRELFPARGLRIEEPMADRRGTKRPSNEERIARLQKNARLGKGKGKEGAVSAAAPAKTAAPPVAQTSRPPSRTESRADRPREERPREDRPREERPREDRHSSRHEARSGRSREDRPADLPPAPRSGRDEAGTKSSVHRALVSKFSDQLSTEVAESSKRSDHVAAIDESKAKLIEILCILFSGSAAAKVHSNIMADEVKAAEADARAARRSEKDAKTACGVAEEAKRAAEARAQAAEDELRRVEDMAKKAERDREEAETSRLEMEAAKRKAEQELAAARAEHKRYLEVAFPAALASARAEAVEEFLHSEDFEARLVSEYQEGMRDMKAGFISANPSLVDVNWSFVPEESEEPAVEGAAEEGEVTGAAPAPENLVVIDDPDQPDAPAQPEAPDQPATAEQPAIDQPAFPGLDVSISDLFPDQLD</sequence>
<keyword evidence="1" id="KW-0175">Coiled coil</keyword>
<feature type="compositionally biased region" description="Low complexity" evidence="2">
    <location>
        <begin position="259"/>
        <end position="270"/>
    </location>
</feature>
<feature type="compositionally biased region" description="Polar residues" evidence="2">
    <location>
        <begin position="524"/>
        <end position="536"/>
    </location>
</feature>
<evidence type="ECO:0000313" key="4">
    <source>
        <dbReference type="Proteomes" id="UP001187192"/>
    </source>
</evidence>
<organism evidence="3 4">
    <name type="scientific">Ficus carica</name>
    <name type="common">Common fig</name>
    <dbReference type="NCBI Taxonomy" id="3494"/>
    <lineage>
        <taxon>Eukaryota</taxon>
        <taxon>Viridiplantae</taxon>
        <taxon>Streptophyta</taxon>
        <taxon>Embryophyta</taxon>
        <taxon>Tracheophyta</taxon>
        <taxon>Spermatophyta</taxon>
        <taxon>Magnoliopsida</taxon>
        <taxon>eudicotyledons</taxon>
        <taxon>Gunneridae</taxon>
        <taxon>Pentapetalae</taxon>
        <taxon>rosids</taxon>
        <taxon>fabids</taxon>
        <taxon>Rosales</taxon>
        <taxon>Moraceae</taxon>
        <taxon>Ficeae</taxon>
        <taxon>Ficus</taxon>
    </lineage>
</organism>
<feature type="compositionally biased region" description="Low complexity" evidence="2">
    <location>
        <begin position="994"/>
        <end position="1012"/>
    </location>
</feature>
<name>A0AA87ZV71_FICCA</name>
<dbReference type="PANTHER" id="PTHR48125:SF10">
    <property type="entry name" value="OS12G0136300 PROTEIN"/>
    <property type="match status" value="1"/>
</dbReference>
<proteinExistence type="predicted"/>
<feature type="region of interest" description="Disordered" evidence="2">
    <location>
        <begin position="524"/>
        <end position="603"/>
    </location>
</feature>
<feature type="compositionally biased region" description="Basic and acidic residues" evidence="2">
    <location>
        <begin position="627"/>
        <end position="644"/>
    </location>
</feature>
<evidence type="ECO:0000256" key="1">
    <source>
        <dbReference type="SAM" id="Coils"/>
    </source>
</evidence>
<feature type="compositionally biased region" description="Low complexity" evidence="2">
    <location>
        <begin position="173"/>
        <end position="187"/>
    </location>
</feature>
<evidence type="ECO:0000256" key="2">
    <source>
        <dbReference type="SAM" id="MobiDB-lite"/>
    </source>
</evidence>
<dbReference type="Proteomes" id="UP001187192">
    <property type="component" value="Unassembled WGS sequence"/>
</dbReference>
<keyword evidence="4" id="KW-1185">Reference proteome</keyword>
<comment type="caution">
    <text evidence="3">The sequence shown here is derived from an EMBL/GenBank/DDBJ whole genome shotgun (WGS) entry which is preliminary data.</text>
</comment>
<feature type="region of interest" description="Disordered" evidence="2">
    <location>
        <begin position="627"/>
        <end position="750"/>
    </location>
</feature>
<feature type="coiled-coil region" evidence="1">
    <location>
        <begin position="830"/>
        <end position="899"/>
    </location>
</feature>
<feature type="compositionally biased region" description="Basic and acidic residues" evidence="2">
    <location>
        <begin position="683"/>
        <end position="729"/>
    </location>
</feature>